<dbReference type="RefSeq" id="WP_378930785.1">
    <property type="nucleotide sequence ID" value="NZ_JBHLVO010000002.1"/>
</dbReference>
<keyword evidence="2" id="KW-0479">Metal-binding</keyword>
<evidence type="ECO:0000256" key="1">
    <source>
        <dbReference type="ARBA" id="ARBA00008635"/>
    </source>
</evidence>
<comment type="caution">
    <text evidence="3">The sequence shown here is derived from an EMBL/GenBank/DDBJ whole genome shotgun (WGS) entry which is preliminary data.</text>
</comment>
<evidence type="ECO:0000256" key="2">
    <source>
        <dbReference type="ARBA" id="ARBA00022723"/>
    </source>
</evidence>
<sequence length="154" mass="17455">MSQTSKFINYFMAHRSVTIELISKIGEEHIEYKPTETSMPARALVTHMLSSFQKFVAVVKRGDASPMREKLEVDETDLNAVAELYTSETRNLLESLTVEELDRVIDLTAIFGMKISGRGLLQVAMDHEIHHKGSLFVYVREMGHTKLPGFVRKG</sequence>
<accession>A0ABV6GBN4</accession>
<protein>
    <submittedName>
        <fullName evidence="3">DinB family protein</fullName>
    </submittedName>
</protein>
<dbReference type="InterPro" id="IPR034660">
    <property type="entry name" value="DinB/YfiT-like"/>
</dbReference>
<dbReference type="Gene3D" id="1.20.120.450">
    <property type="entry name" value="dinb family like domain"/>
    <property type="match status" value="1"/>
</dbReference>
<name>A0ABV6GBN4_9BACI</name>
<proteinExistence type="inferred from homology"/>
<dbReference type="Pfam" id="PF05163">
    <property type="entry name" value="DinB"/>
    <property type="match status" value="1"/>
</dbReference>
<dbReference type="InterPro" id="IPR007837">
    <property type="entry name" value="DinB"/>
</dbReference>
<dbReference type="Proteomes" id="UP001589854">
    <property type="component" value="Unassembled WGS sequence"/>
</dbReference>
<reference evidence="3 4" key="1">
    <citation type="submission" date="2024-09" db="EMBL/GenBank/DDBJ databases">
        <authorList>
            <person name="Sun Q."/>
            <person name="Mori K."/>
        </authorList>
    </citation>
    <scope>NUCLEOTIDE SEQUENCE [LARGE SCALE GENOMIC DNA]</scope>
    <source>
        <strain evidence="3 4">CCM 7228</strain>
    </source>
</reference>
<evidence type="ECO:0000313" key="4">
    <source>
        <dbReference type="Proteomes" id="UP001589854"/>
    </source>
</evidence>
<keyword evidence="4" id="KW-1185">Reference proteome</keyword>
<dbReference type="SUPFAM" id="SSF109854">
    <property type="entry name" value="DinB/YfiT-like putative metalloenzymes"/>
    <property type="match status" value="1"/>
</dbReference>
<dbReference type="EMBL" id="JBHLVO010000002">
    <property type="protein sequence ID" value="MFC0270624.1"/>
    <property type="molecule type" value="Genomic_DNA"/>
</dbReference>
<organism evidence="3 4">
    <name type="scientific">Metabacillus herbersteinensis</name>
    <dbReference type="NCBI Taxonomy" id="283816"/>
    <lineage>
        <taxon>Bacteria</taxon>
        <taxon>Bacillati</taxon>
        <taxon>Bacillota</taxon>
        <taxon>Bacilli</taxon>
        <taxon>Bacillales</taxon>
        <taxon>Bacillaceae</taxon>
        <taxon>Metabacillus</taxon>
    </lineage>
</organism>
<comment type="similarity">
    <text evidence="1">Belongs to the DinB family.</text>
</comment>
<gene>
    <name evidence="3" type="ORF">ACFFIX_04040</name>
</gene>
<evidence type="ECO:0000313" key="3">
    <source>
        <dbReference type="EMBL" id="MFC0270624.1"/>
    </source>
</evidence>